<feature type="domain" description="HTH cro/C1-type" evidence="1">
    <location>
        <begin position="26"/>
        <end position="79"/>
    </location>
</feature>
<dbReference type="Gene3D" id="1.10.260.40">
    <property type="entry name" value="lambda repressor-like DNA-binding domains"/>
    <property type="match status" value="1"/>
</dbReference>
<dbReference type="SMART" id="SM00530">
    <property type="entry name" value="HTH_XRE"/>
    <property type="match status" value="1"/>
</dbReference>
<dbReference type="Pfam" id="PF01381">
    <property type="entry name" value="HTH_3"/>
    <property type="match status" value="1"/>
</dbReference>
<dbReference type="EMBL" id="CP151800">
    <property type="protein sequence ID" value="WZV97705.1"/>
    <property type="molecule type" value="Genomic_DNA"/>
</dbReference>
<dbReference type="RefSeq" id="WP_342322346.1">
    <property type="nucleotide sequence ID" value="NZ_CP151800.1"/>
</dbReference>
<dbReference type="Proteomes" id="UP001466893">
    <property type="component" value="Chromosome"/>
</dbReference>
<dbReference type="InterPro" id="IPR001387">
    <property type="entry name" value="Cro/C1-type_HTH"/>
</dbReference>
<sequence>MSNAEKRSAVVFPRNQKVLGQLGENIKLARKRRKLTQTMLSERTGLSRITIRKIEQGDPRVSLGHYVAVLGVLGLVDDFLKVARDDELGRKLQDIELLRKKGETR</sequence>
<dbReference type="PROSITE" id="PS50943">
    <property type="entry name" value="HTH_CROC1"/>
    <property type="match status" value="1"/>
</dbReference>
<dbReference type="InterPro" id="IPR010982">
    <property type="entry name" value="Lambda_DNA-bd_dom_sf"/>
</dbReference>
<proteinExistence type="predicted"/>
<evidence type="ECO:0000313" key="3">
    <source>
        <dbReference type="Proteomes" id="UP001466893"/>
    </source>
</evidence>
<evidence type="ECO:0000259" key="1">
    <source>
        <dbReference type="PROSITE" id="PS50943"/>
    </source>
</evidence>
<organism evidence="2 3">
    <name type="scientific">Kosakonia calanthes</name>
    <dbReference type="NCBI Taxonomy" id="3139408"/>
    <lineage>
        <taxon>Bacteria</taxon>
        <taxon>Pseudomonadati</taxon>
        <taxon>Pseudomonadota</taxon>
        <taxon>Gammaproteobacteria</taxon>
        <taxon>Enterobacterales</taxon>
        <taxon>Enterobacteriaceae</taxon>
        <taxon>Kosakonia</taxon>
    </lineage>
</organism>
<gene>
    <name evidence="2" type="ORF">AAEY27_18960</name>
</gene>
<dbReference type="CDD" id="cd00093">
    <property type="entry name" value="HTH_XRE"/>
    <property type="match status" value="1"/>
</dbReference>
<name>A0ABZ3B307_9ENTR</name>
<accession>A0ABZ3B307</accession>
<dbReference type="SUPFAM" id="SSF47413">
    <property type="entry name" value="lambda repressor-like DNA-binding domains"/>
    <property type="match status" value="1"/>
</dbReference>
<reference evidence="2 3" key="1">
    <citation type="submission" date="2024-04" db="EMBL/GenBank/DDBJ databases">
        <title>Kosakonia calanthae sp. nov., a halophilic bacterium isolated from leaves of Calanthe tiplacata.</title>
        <authorList>
            <person name="Wu P."/>
        </authorList>
    </citation>
    <scope>NUCLEOTIDE SEQUENCE [LARGE SCALE GENOMIC DNA]</scope>
    <source>
        <strain evidence="2 3">BYX6</strain>
    </source>
</reference>
<keyword evidence="3" id="KW-1185">Reference proteome</keyword>
<protein>
    <submittedName>
        <fullName evidence="2">Helix-turn-helix domain-containing protein</fullName>
    </submittedName>
</protein>
<evidence type="ECO:0000313" key="2">
    <source>
        <dbReference type="EMBL" id="WZV97705.1"/>
    </source>
</evidence>